<dbReference type="RefSeq" id="YP_009216561.1">
    <property type="nucleotide sequence ID" value="NC_028988.1"/>
</dbReference>
<dbReference type="EMBL" id="AB920995">
    <property type="protein sequence ID" value="BAP15829.1"/>
    <property type="molecule type" value="Genomic_DNA"/>
</dbReference>
<dbReference type="Proteomes" id="UP000027493">
    <property type="component" value="Segment"/>
</dbReference>
<evidence type="ECO:0000256" key="1">
    <source>
        <dbReference type="SAM" id="MobiDB-lite"/>
    </source>
</evidence>
<reference evidence="2 3" key="1">
    <citation type="submission" date="2014-03" db="EMBL/GenBank/DDBJ databases">
        <title>Isolation and characterization of bacteriophages infecting R. solanacearum from Thailand.</title>
        <authorList>
            <person name="Narulita E."/>
            <person name="Kawasaki T."/>
            <person name="Fujie M."/>
            <person name="Yamada T."/>
        </authorList>
    </citation>
    <scope>NUCLEOTIDE SEQUENCE [LARGE SCALE GENOMIC DNA]</scope>
</reference>
<feature type="compositionally biased region" description="Basic and acidic residues" evidence="1">
    <location>
        <begin position="39"/>
        <end position="49"/>
    </location>
</feature>
<accession>A0A068Q7T9</accession>
<dbReference type="SUPFAM" id="SSF101386">
    <property type="entry name" value="all-alpha NTP pyrophosphatases"/>
    <property type="match status" value="1"/>
</dbReference>
<dbReference type="Gene3D" id="1.10.287.1080">
    <property type="entry name" value="MazG-like"/>
    <property type="match status" value="1"/>
</dbReference>
<evidence type="ECO:0000313" key="2">
    <source>
        <dbReference type="EMBL" id="BAP15829.1"/>
    </source>
</evidence>
<keyword evidence="3" id="KW-1185">Reference proteome</keyword>
<dbReference type="OrthoDB" id="36471at10239"/>
<protein>
    <submittedName>
        <fullName evidence="2">Uncharacterized protein</fullName>
    </submittedName>
</protein>
<dbReference type="KEGG" id="vg:26642944"/>
<sequence>MTSSPRNSTRNRTMSTKRVKRVLRKLAEECGELTQISMKTHEYGPESHDCGQPPKKNRRLLTEEAGDVLALIWRLQVLGVVNQSEVHARAKEKFNKHKGQGR</sequence>
<proteinExistence type="predicted"/>
<feature type="region of interest" description="Disordered" evidence="1">
    <location>
        <begin position="37"/>
        <end position="57"/>
    </location>
</feature>
<name>A0A068Q7T9_9CAUD</name>
<dbReference type="GeneID" id="26642944"/>
<evidence type="ECO:0000313" key="3">
    <source>
        <dbReference type="Proteomes" id="UP000027493"/>
    </source>
</evidence>
<organism evidence="2 3">
    <name type="scientific">Ralstonia phage RSJ2</name>
    <dbReference type="NCBI Taxonomy" id="1481785"/>
    <lineage>
        <taxon>Viruses</taxon>
        <taxon>Duplodnaviria</taxon>
        <taxon>Heunggongvirae</taxon>
        <taxon>Uroviricota</taxon>
        <taxon>Caudoviricetes</taxon>
        <taxon>Autographivirales</taxon>
        <taxon>Autonotataviridae</taxon>
        <taxon>Risjevirus</taxon>
        <taxon>Risjevirus RSJ2</taxon>
    </lineage>
</organism>